<reference evidence="2 3" key="1">
    <citation type="submission" date="2016-10" db="EMBL/GenBank/DDBJ databases">
        <authorList>
            <person name="de Groot N.N."/>
        </authorList>
    </citation>
    <scope>NUCLEOTIDE SEQUENCE [LARGE SCALE GENOMIC DNA]</scope>
    <source>
        <strain evidence="2 3">LMG 2247</strain>
    </source>
</reference>
<evidence type="ECO:0000256" key="1">
    <source>
        <dbReference type="SAM" id="MobiDB-lite"/>
    </source>
</evidence>
<evidence type="ECO:0000313" key="2">
    <source>
        <dbReference type="EMBL" id="SDG23638.1"/>
    </source>
</evidence>
<dbReference type="Proteomes" id="UP000199706">
    <property type="component" value="Unassembled WGS sequence"/>
</dbReference>
<proteinExistence type="predicted"/>
<accession>A0A1G7SKY7</accession>
<feature type="compositionally biased region" description="Basic and acidic residues" evidence="1">
    <location>
        <begin position="94"/>
        <end position="108"/>
    </location>
</feature>
<protein>
    <submittedName>
        <fullName evidence="2">Uncharacterized protein</fullName>
    </submittedName>
</protein>
<dbReference type="EMBL" id="FNCJ01000002">
    <property type="protein sequence ID" value="SDG23638.1"/>
    <property type="molecule type" value="Genomic_DNA"/>
</dbReference>
<feature type="compositionally biased region" description="Polar residues" evidence="1">
    <location>
        <begin position="109"/>
        <end position="118"/>
    </location>
</feature>
<gene>
    <name evidence="2" type="ORF">SAMN05216466_102562</name>
</gene>
<feature type="region of interest" description="Disordered" evidence="1">
    <location>
        <begin position="91"/>
        <end position="118"/>
    </location>
</feature>
<organism evidence="2 3">
    <name type="scientific">Paraburkholderia phenazinium</name>
    <dbReference type="NCBI Taxonomy" id="60549"/>
    <lineage>
        <taxon>Bacteria</taxon>
        <taxon>Pseudomonadati</taxon>
        <taxon>Pseudomonadota</taxon>
        <taxon>Betaproteobacteria</taxon>
        <taxon>Burkholderiales</taxon>
        <taxon>Burkholderiaceae</taxon>
        <taxon>Paraburkholderia</taxon>
    </lineage>
</organism>
<sequence length="118" mass="13278">MGCGYACAHRLALQTDTPMYLQVLLCNHVACKWHRNEGFTEQSRDSATVTLMLADKYALWLGDRQRHTRQKAADREAGGICGANAAMQPLLLLNRRETRRPDARRPESRSTPSPGHCE</sequence>
<evidence type="ECO:0000313" key="3">
    <source>
        <dbReference type="Proteomes" id="UP000199706"/>
    </source>
</evidence>
<name>A0A1G7SKY7_9BURK</name>
<dbReference type="AlphaFoldDB" id="A0A1G7SKY7"/>